<keyword evidence="3" id="KW-1185">Reference proteome</keyword>
<dbReference type="EMBL" id="PQIB02000001">
    <property type="protein sequence ID" value="RLN40193.1"/>
    <property type="molecule type" value="Genomic_DNA"/>
</dbReference>
<reference evidence="3" key="1">
    <citation type="journal article" date="2019" name="Nat. Commun.">
        <title>The genome of broomcorn millet.</title>
        <authorList>
            <person name="Zou C."/>
            <person name="Miki D."/>
            <person name="Li D."/>
            <person name="Tang Q."/>
            <person name="Xiao L."/>
            <person name="Rajput S."/>
            <person name="Deng P."/>
            <person name="Jia W."/>
            <person name="Huang R."/>
            <person name="Zhang M."/>
            <person name="Sun Y."/>
            <person name="Hu J."/>
            <person name="Fu X."/>
            <person name="Schnable P.S."/>
            <person name="Li F."/>
            <person name="Zhang H."/>
            <person name="Feng B."/>
            <person name="Zhu X."/>
            <person name="Liu R."/>
            <person name="Schnable J.C."/>
            <person name="Zhu J.-K."/>
            <person name="Zhang H."/>
        </authorList>
    </citation>
    <scope>NUCLEOTIDE SEQUENCE [LARGE SCALE GENOMIC DNA]</scope>
</reference>
<accession>A0A3L6TIV3</accession>
<dbReference type="Proteomes" id="UP000275267">
    <property type="component" value="Unassembled WGS sequence"/>
</dbReference>
<protein>
    <submittedName>
        <fullName evidence="2">Uncharacterized protein</fullName>
    </submittedName>
</protein>
<evidence type="ECO:0000313" key="3">
    <source>
        <dbReference type="Proteomes" id="UP000275267"/>
    </source>
</evidence>
<feature type="region of interest" description="Disordered" evidence="1">
    <location>
        <begin position="35"/>
        <end position="111"/>
    </location>
</feature>
<dbReference type="AlphaFoldDB" id="A0A3L6TIV3"/>
<organism evidence="2 3">
    <name type="scientific">Panicum miliaceum</name>
    <name type="common">Proso millet</name>
    <name type="synonym">Broomcorn millet</name>
    <dbReference type="NCBI Taxonomy" id="4540"/>
    <lineage>
        <taxon>Eukaryota</taxon>
        <taxon>Viridiplantae</taxon>
        <taxon>Streptophyta</taxon>
        <taxon>Embryophyta</taxon>
        <taxon>Tracheophyta</taxon>
        <taxon>Spermatophyta</taxon>
        <taxon>Magnoliopsida</taxon>
        <taxon>Liliopsida</taxon>
        <taxon>Poales</taxon>
        <taxon>Poaceae</taxon>
        <taxon>PACMAD clade</taxon>
        <taxon>Panicoideae</taxon>
        <taxon>Panicodae</taxon>
        <taxon>Paniceae</taxon>
        <taxon>Panicinae</taxon>
        <taxon>Panicum</taxon>
        <taxon>Panicum sect. Panicum</taxon>
    </lineage>
</organism>
<gene>
    <name evidence="2" type="ORF">C2845_PM01G17790</name>
</gene>
<sequence>MTICVLTLPPLGSLPKPVSPILLIPSKHPIQAGAHTTSSVAAPGKDGGHGCGKPGSKGAAESFAGSTAAGVEEKDNKAVVVESPWRSGGRHPADGEARRRPKFRSLAARPR</sequence>
<proteinExistence type="predicted"/>
<evidence type="ECO:0000256" key="1">
    <source>
        <dbReference type="SAM" id="MobiDB-lite"/>
    </source>
</evidence>
<name>A0A3L6TIV3_PANMI</name>
<evidence type="ECO:0000313" key="2">
    <source>
        <dbReference type="EMBL" id="RLN40193.1"/>
    </source>
</evidence>
<comment type="caution">
    <text evidence="2">The sequence shown here is derived from an EMBL/GenBank/DDBJ whole genome shotgun (WGS) entry which is preliminary data.</text>
</comment>